<gene>
    <name evidence="2" type="ORF">ESY86_05820</name>
</gene>
<protein>
    <recommendedName>
        <fullName evidence="4">T9SS C-terminal target domain-containing protein</fullName>
    </recommendedName>
</protein>
<dbReference type="EMBL" id="VORO01000004">
    <property type="protein sequence ID" value="TXD90254.1"/>
    <property type="molecule type" value="Genomic_DNA"/>
</dbReference>
<proteinExistence type="predicted"/>
<dbReference type="Proteomes" id="UP000321578">
    <property type="component" value="Unassembled WGS sequence"/>
</dbReference>
<dbReference type="OrthoDB" id="1488700at2"/>
<evidence type="ECO:0000256" key="1">
    <source>
        <dbReference type="SAM" id="SignalP"/>
    </source>
</evidence>
<reference evidence="2 3" key="1">
    <citation type="submission" date="2019-08" db="EMBL/GenBank/DDBJ databases">
        <title>Genomes of Subsaximicrobium wynnwilliamsii strains.</title>
        <authorList>
            <person name="Bowman J.P."/>
        </authorList>
    </citation>
    <scope>NUCLEOTIDE SEQUENCE [LARGE SCALE GENOMIC DNA]</scope>
    <source>
        <strain evidence="2 3">2-80-2</strain>
    </source>
</reference>
<keyword evidence="1" id="KW-0732">Signal</keyword>
<comment type="caution">
    <text evidence="2">The sequence shown here is derived from an EMBL/GenBank/DDBJ whole genome shotgun (WGS) entry which is preliminary data.</text>
</comment>
<sequence>MKQKLLFLTLFVLSTFTFAQSPEGFTYQAVVRNSADELTSNANIGMRLSILQGTETGTSVYTETQLTSSNSNGLISLIIGNGTVVSGSMSAIDWSNGPYFIKTETDPTGGNNYTIVGVSQMLSVPYALYAANSATGAEGPQGPAGPIAGTNTQITFNNEGNAAGSANLTWDDATNTHSVNGTSITTNGKVTGLAGTGTRPVAVDENGNFVIGSATGGSGISGTGNNNFHLKWTTAGAVAGNSMIQDNGTAVAVNSSPNQKYLMYVYKNQLTNEGDGQHSLIGWRTRNSPNEGTGYSLTKTNTGTAGNSFWGDKYSFGVGGWNFNDFTRTGGVLGADNGGNYWGALGYRTSASLTYGVYGSNAYGAGAGFLPNTEISGFGGGFFGMIGSASKGSLIGQLNAGDLFSSYNSGNLYTLGKNVELVATANNKVTPVYAVTSVESTIYAKGNAKLVNGEARILFDEQFKSLLGESPEVTVTPKGNCNGVYIASIDRNGFSIKEMDNGSSNVDVSWISVGNRIDNGMDKATKKVTDPSFERNIQQVLFNDGNTDAKGQGIWWDGANIRFGNMPAHLTKVERPKGAN</sequence>
<keyword evidence="3" id="KW-1185">Reference proteome</keyword>
<feature type="chain" id="PRO_5022816835" description="T9SS C-terminal target domain-containing protein" evidence="1">
    <location>
        <begin position="20"/>
        <end position="580"/>
    </location>
</feature>
<accession>A0A5C6ZJA3</accession>
<name>A0A5C6ZJA3_9FLAO</name>
<evidence type="ECO:0008006" key="4">
    <source>
        <dbReference type="Google" id="ProtNLM"/>
    </source>
</evidence>
<evidence type="ECO:0000313" key="3">
    <source>
        <dbReference type="Proteomes" id="UP000321578"/>
    </source>
</evidence>
<dbReference type="RefSeq" id="WP_147085647.1">
    <property type="nucleotide sequence ID" value="NZ_VORM01000004.1"/>
</dbReference>
<evidence type="ECO:0000313" key="2">
    <source>
        <dbReference type="EMBL" id="TXD90254.1"/>
    </source>
</evidence>
<organism evidence="2 3">
    <name type="scientific">Subsaximicrobium wynnwilliamsii</name>
    <dbReference type="NCBI Taxonomy" id="291179"/>
    <lineage>
        <taxon>Bacteria</taxon>
        <taxon>Pseudomonadati</taxon>
        <taxon>Bacteroidota</taxon>
        <taxon>Flavobacteriia</taxon>
        <taxon>Flavobacteriales</taxon>
        <taxon>Flavobacteriaceae</taxon>
        <taxon>Subsaximicrobium</taxon>
    </lineage>
</organism>
<dbReference type="AlphaFoldDB" id="A0A5C6ZJA3"/>
<feature type="signal peptide" evidence="1">
    <location>
        <begin position="1"/>
        <end position="19"/>
    </location>
</feature>